<comment type="caution">
    <text evidence="3">The sequence shown here is derived from an EMBL/GenBank/DDBJ whole genome shotgun (WGS) entry which is preliminary data.</text>
</comment>
<gene>
    <name evidence="3" type="ORF">CDAR_226251</name>
</gene>
<evidence type="ECO:0000313" key="3">
    <source>
        <dbReference type="EMBL" id="GIY58634.1"/>
    </source>
</evidence>
<sequence length="151" mass="15982">MNSTHFFLLVVISCILSADIILPVMAHHHNRGNHGIELLLAAGILAKLLHKKGHGHHHHHHGHHHHGHHHGSGSSAMEMAVPPPLGGYSYPAPAASTSSFSSSIEYPQQPYMPAASQAYAAPPMPFAGAPASAGYMGFEPQPMVLAPPMGL</sequence>
<name>A0AAV4ULP1_9ARAC</name>
<proteinExistence type="predicted"/>
<protein>
    <submittedName>
        <fullName evidence="3">Uncharacterized protein</fullName>
    </submittedName>
</protein>
<accession>A0AAV4ULP1</accession>
<organism evidence="3 4">
    <name type="scientific">Caerostris darwini</name>
    <dbReference type="NCBI Taxonomy" id="1538125"/>
    <lineage>
        <taxon>Eukaryota</taxon>
        <taxon>Metazoa</taxon>
        <taxon>Ecdysozoa</taxon>
        <taxon>Arthropoda</taxon>
        <taxon>Chelicerata</taxon>
        <taxon>Arachnida</taxon>
        <taxon>Araneae</taxon>
        <taxon>Araneomorphae</taxon>
        <taxon>Entelegynae</taxon>
        <taxon>Araneoidea</taxon>
        <taxon>Araneidae</taxon>
        <taxon>Caerostris</taxon>
    </lineage>
</organism>
<evidence type="ECO:0000313" key="4">
    <source>
        <dbReference type="Proteomes" id="UP001054837"/>
    </source>
</evidence>
<feature type="compositionally biased region" description="Basic residues" evidence="1">
    <location>
        <begin position="52"/>
        <end position="71"/>
    </location>
</feature>
<dbReference type="AlphaFoldDB" id="A0AAV4ULP1"/>
<dbReference type="Proteomes" id="UP001054837">
    <property type="component" value="Unassembled WGS sequence"/>
</dbReference>
<keyword evidence="2" id="KW-0472">Membrane</keyword>
<reference evidence="3 4" key="1">
    <citation type="submission" date="2021-06" db="EMBL/GenBank/DDBJ databases">
        <title>Caerostris darwini draft genome.</title>
        <authorList>
            <person name="Kono N."/>
            <person name="Arakawa K."/>
        </authorList>
    </citation>
    <scope>NUCLEOTIDE SEQUENCE [LARGE SCALE GENOMIC DNA]</scope>
</reference>
<dbReference type="EMBL" id="BPLQ01011521">
    <property type="protein sequence ID" value="GIY58634.1"/>
    <property type="molecule type" value="Genomic_DNA"/>
</dbReference>
<evidence type="ECO:0000256" key="2">
    <source>
        <dbReference type="SAM" id="Phobius"/>
    </source>
</evidence>
<feature type="transmembrane region" description="Helical" evidence="2">
    <location>
        <begin position="6"/>
        <end position="26"/>
    </location>
</feature>
<feature type="region of interest" description="Disordered" evidence="1">
    <location>
        <begin position="52"/>
        <end position="78"/>
    </location>
</feature>
<keyword evidence="2" id="KW-0812">Transmembrane</keyword>
<evidence type="ECO:0000256" key="1">
    <source>
        <dbReference type="SAM" id="MobiDB-lite"/>
    </source>
</evidence>
<keyword evidence="4" id="KW-1185">Reference proteome</keyword>
<keyword evidence="2" id="KW-1133">Transmembrane helix</keyword>